<name>A0A7Y7U890_9BACT</name>
<dbReference type="Proteomes" id="UP000565521">
    <property type="component" value="Unassembled WGS sequence"/>
</dbReference>
<evidence type="ECO:0000313" key="2">
    <source>
        <dbReference type="EMBL" id="NVO33315.1"/>
    </source>
</evidence>
<feature type="transmembrane region" description="Helical" evidence="1">
    <location>
        <begin position="83"/>
        <end position="106"/>
    </location>
</feature>
<dbReference type="RefSeq" id="WP_176910123.1">
    <property type="nucleotide sequence ID" value="NZ_JABKAU010000058.1"/>
</dbReference>
<reference evidence="2 3" key="1">
    <citation type="submission" date="2020-05" db="EMBL/GenBank/DDBJ databases">
        <title>Hymenobacter terrestris sp. nov. and Hymenobacter lapidiphilus sp. nov., isolated from regoliths in Antarctica.</title>
        <authorList>
            <person name="Sedlacek I."/>
            <person name="Pantucek R."/>
            <person name="Zeman M."/>
            <person name="Holochova P."/>
            <person name="Kralova S."/>
            <person name="Stankova E."/>
            <person name="Sedo O."/>
            <person name="Micenkova L."/>
            <person name="Svec P."/>
            <person name="Gupta V."/>
            <person name="Sood U."/>
            <person name="Korpole U.S."/>
            <person name="Lal R."/>
        </authorList>
    </citation>
    <scope>NUCLEOTIDE SEQUENCE [LARGE SCALE GENOMIC DNA]</scope>
    <source>
        <strain evidence="2 3">P5342</strain>
    </source>
</reference>
<dbReference type="AlphaFoldDB" id="A0A7Y7U890"/>
<keyword evidence="1" id="KW-0812">Transmembrane</keyword>
<accession>A0A7Y7U890</accession>
<dbReference type="EMBL" id="JABKAU010000058">
    <property type="protein sequence ID" value="NVO33315.1"/>
    <property type="molecule type" value="Genomic_DNA"/>
</dbReference>
<keyword evidence="1" id="KW-1133">Transmembrane helix</keyword>
<keyword evidence="1" id="KW-0472">Membrane</keyword>
<feature type="transmembrane region" description="Helical" evidence="1">
    <location>
        <begin position="16"/>
        <end position="37"/>
    </location>
</feature>
<evidence type="ECO:0000313" key="3">
    <source>
        <dbReference type="Proteomes" id="UP000565521"/>
    </source>
</evidence>
<comment type="caution">
    <text evidence="2">The sequence shown here is derived from an EMBL/GenBank/DDBJ whole genome shotgun (WGS) entry which is preliminary data.</text>
</comment>
<sequence>MYNNLPSQTKKEIKWLAYYQIAGGIIGLLTVLVFLFNLSESNWLLAFIFIPAVLLYLFSIGCGRRLLGENVESGLRISMINQLIQVFGLSAIGYAFAFASGVSMWVELDLTDDFNFSVEMGLSKFDFKVASEEQVISVSINIVALVLIHYIGKLKQELAYRSRLKFGEF</sequence>
<proteinExistence type="predicted"/>
<protein>
    <submittedName>
        <fullName evidence="2">Uncharacterized protein</fullName>
    </submittedName>
</protein>
<keyword evidence="3" id="KW-1185">Reference proteome</keyword>
<feature type="transmembrane region" description="Helical" evidence="1">
    <location>
        <begin position="134"/>
        <end position="152"/>
    </location>
</feature>
<evidence type="ECO:0000256" key="1">
    <source>
        <dbReference type="SAM" id="Phobius"/>
    </source>
</evidence>
<feature type="transmembrane region" description="Helical" evidence="1">
    <location>
        <begin position="43"/>
        <end position="62"/>
    </location>
</feature>
<gene>
    <name evidence="2" type="ORF">HW554_19070</name>
</gene>
<organism evidence="2 3">
    <name type="scientific">Hymenobacter lapidiphilus</name>
    <dbReference type="NCBI Taxonomy" id="2608003"/>
    <lineage>
        <taxon>Bacteria</taxon>
        <taxon>Pseudomonadati</taxon>
        <taxon>Bacteroidota</taxon>
        <taxon>Cytophagia</taxon>
        <taxon>Cytophagales</taxon>
        <taxon>Hymenobacteraceae</taxon>
        <taxon>Hymenobacter</taxon>
    </lineage>
</organism>